<evidence type="ECO:0000256" key="5">
    <source>
        <dbReference type="ARBA" id="ARBA00022692"/>
    </source>
</evidence>
<reference evidence="15 16" key="1">
    <citation type="submission" date="2016-08" db="EMBL/GenBank/DDBJ databases">
        <title>Genomes of anaerobic fungi encode conserved fungal cellulosomes for biomass hydrolysis.</title>
        <authorList>
            <consortium name="DOE Joint Genome Institute"/>
            <person name="Haitjema C.H."/>
            <person name="Gilmore S.P."/>
            <person name="Henske J.K."/>
            <person name="Solomon K.V."/>
            <person name="De Groot R."/>
            <person name="Kuo A."/>
            <person name="Mondo S.J."/>
            <person name="Salamov A.A."/>
            <person name="Labutti K."/>
            <person name="Zhao Z."/>
            <person name="Chiniquy J."/>
            <person name="Barry K."/>
            <person name="Brewer H.M."/>
            <person name="Purvine S.O."/>
            <person name="Wright A.T."/>
            <person name="Boxma B."/>
            <person name="Van Alen T."/>
            <person name="Hackstein J.H."/>
            <person name="Baker S.E."/>
            <person name="Grigoriev I.V."/>
            <person name="O'Malley M.A."/>
        </authorList>
    </citation>
    <scope>NUCLEOTIDE SEQUENCE [LARGE SCALE GENOMIC DNA]</scope>
    <source>
        <strain evidence="16">finn</strain>
    </source>
</reference>
<dbReference type="GO" id="GO:0005891">
    <property type="term" value="C:voltage-gated calcium channel complex"/>
    <property type="evidence" value="ECO:0007669"/>
    <property type="project" value="TreeGrafter"/>
</dbReference>
<feature type="transmembrane region" description="Helical" evidence="13">
    <location>
        <begin position="424"/>
        <end position="446"/>
    </location>
</feature>
<feature type="transmembrane region" description="Helical" evidence="13">
    <location>
        <begin position="884"/>
        <end position="913"/>
    </location>
</feature>
<dbReference type="PANTHER" id="PTHR45628:SF7">
    <property type="entry name" value="VOLTAGE-DEPENDENT CALCIUM CHANNEL TYPE A SUBUNIT ALPHA-1"/>
    <property type="match status" value="1"/>
</dbReference>
<keyword evidence="9" id="KW-0406">Ion transport</keyword>
<dbReference type="SUPFAM" id="SSF81324">
    <property type="entry name" value="Voltage-gated potassium channels"/>
    <property type="match status" value="3"/>
</dbReference>
<keyword evidence="10 13" id="KW-0472">Membrane</keyword>
<feature type="domain" description="Ion transport" evidence="14">
    <location>
        <begin position="698"/>
        <end position="911"/>
    </location>
</feature>
<gene>
    <name evidence="15" type="ORF">BCR36DRAFT_585826</name>
</gene>
<evidence type="ECO:0000259" key="14">
    <source>
        <dbReference type="Pfam" id="PF00520"/>
    </source>
</evidence>
<dbReference type="InterPro" id="IPR050599">
    <property type="entry name" value="VDCC_alpha-1_subunit"/>
</dbReference>
<evidence type="ECO:0000256" key="8">
    <source>
        <dbReference type="ARBA" id="ARBA00022989"/>
    </source>
</evidence>
<keyword evidence="7" id="KW-0851">Voltage-gated channel</keyword>
<feature type="transmembrane region" description="Helical" evidence="13">
    <location>
        <begin position="466"/>
        <end position="489"/>
    </location>
</feature>
<dbReference type="STRING" id="1754191.A0A1Y1V1T0"/>
<comment type="caution">
    <text evidence="15">The sequence shown here is derived from an EMBL/GenBank/DDBJ whole genome shotgun (WGS) entry which is preliminary data.</text>
</comment>
<keyword evidence="5 13" id="KW-0812">Transmembrane</keyword>
<feature type="transmembrane region" description="Helical" evidence="13">
    <location>
        <begin position="6"/>
        <end position="24"/>
    </location>
</feature>
<dbReference type="Gene3D" id="1.10.287.70">
    <property type="match status" value="3"/>
</dbReference>
<reference evidence="15 16" key="2">
    <citation type="submission" date="2016-08" db="EMBL/GenBank/DDBJ databases">
        <title>Pervasive Adenine N6-methylation of Active Genes in Fungi.</title>
        <authorList>
            <consortium name="DOE Joint Genome Institute"/>
            <person name="Mondo S.J."/>
            <person name="Dannebaum R.O."/>
            <person name="Kuo R.C."/>
            <person name="Labutti K."/>
            <person name="Haridas S."/>
            <person name="Kuo A."/>
            <person name="Salamov A."/>
            <person name="Ahrendt S.R."/>
            <person name="Lipzen A."/>
            <person name="Sullivan W."/>
            <person name="Andreopoulos W.B."/>
            <person name="Clum A."/>
            <person name="Lindquist E."/>
            <person name="Daum C."/>
            <person name="Ramamoorthy G.K."/>
            <person name="Gryganskyi A."/>
            <person name="Culley D."/>
            <person name="Magnuson J.K."/>
            <person name="James T.Y."/>
            <person name="O'Malley M.A."/>
            <person name="Stajich J.E."/>
            <person name="Spatafora J.W."/>
            <person name="Visel A."/>
            <person name="Grigoriev I.V."/>
        </authorList>
    </citation>
    <scope>NUCLEOTIDE SEQUENCE [LARGE SCALE GENOMIC DNA]</scope>
    <source>
        <strain evidence="16">finn</strain>
    </source>
</reference>
<protein>
    <recommendedName>
        <fullName evidence="14">Ion transport domain-containing protein</fullName>
    </recommendedName>
</protein>
<dbReference type="PANTHER" id="PTHR45628">
    <property type="entry name" value="VOLTAGE-DEPENDENT CALCIUM CHANNEL TYPE A SUBUNIT ALPHA-1"/>
    <property type="match status" value="1"/>
</dbReference>
<evidence type="ECO:0000256" key="10">
    <source>
        <dbReference type="ARBA" id="ARBA00023136"/>
    </source>
</evidence>
<dbReference type="GO" id="GO:0008331">
    <property type="term" value="F:high voltage-gated calcium channel activity"/>
    <property type="evidence" value="ECO:0007669"/>
    <property type="project" value="TreeGrafter"/>
</dbReference>
<feature type="transmembrane region" description="Helical" evidence="13">
    <location>
        <begin position="510"/>
        <end position="535"/>
    </location>
</feature>
<dbReference type="InterPro" id="IPR027359">
    <property type="entry name" value="Volt_channel_dom_sf"/>
</dbReference>
<keyword evidence="4" id="KW-0107">Calcium channel</keyword>
<keyword evidence="16" id="KW-1185">Reference proteome</keyword>
<evidence type="ECO:0000256" key="2">
    <source>
        <dbReference type="ARBA" id="ARBA00022448"/>
    </source>
</evidence>
<keyword evidence="11" id="KW-0325">Glycoprotein</keyword>
<evidence type="ECO:0000256" key="3">
    <source>
        <dbReference type="ARBA" id="ARBA00022568"/>
    </source>
</evidence>
<name>A0A1Y1V1T0_9FUNG</name>
<evidence type="ECO:0000256" key="6">
    <source>
        <dbReference type="ARBA" id="ARBA00022837"/>
    </source>
</evidence>
<evidence type="ECO:0000256" key="13">
    <source>
        <dbReference type="SAM" id="Phobius"/>
    </source>
</evidence>
<evidence type="ECO:0000256" key="11">
    <source>
        <dbReference type="ARBA" id="ARBA00023180"/>
    </source>
</evidence>
<accession>A0A1Y1V1T0</accession>
<evidence type="ECO:0000256" key="12">
    <source>
        <dbReference type="ARBA" id="ARBA00023303"/>
    </source>
</evidence>
<feature type="transmembrane region" description="Helical" evidence="13">
    <location>
        <begin position="796"/>
        <end position="819"/>
    </location>
</feature>
<feature type="transmembrane region" description="Helical" evidence="13">
    <location>
        <begin position="128"/>
        <end position="149"/>
    </location>
</feature>
<keyword evidence="2" id="KW-0813">Transport</keyword>
<proteinExistence type="predicted"/>
<comment type="subcellular location">
    <subcellularLocation>
        <location evidence="1">Membrane</location>
        <topology evidence="1">Multi-pass membrane protein</topology>
    </subcellularLocation>
</comment>
<dbReference type="OrthoDB" id="2145485at2759"/>
<feature type="transmembrane region" description="Helical" evidence="13">
    <location>
        <begin position="198"/>
        <end position="227"/>
    </location>
</feature>
<dbReference type="Pfam" id="PF00520">
    <property type="entry name" value="Ion_trans"/>
    <property type="match status" value="3"/>
</dbReference>
<dbReference type="PRINTS" id="PR00169">
    <property type="entry name" value="KCHANNEL"/>
</dbReference>
<feature type="transmembrane region" description="Helical" evidence="13">
    <location>
        <begin position="737"/>
        <end position="754"/>
    </location>
</feature>
<dbReference type="GO" id="GO:0098703">
    <property type="term" value="P:calcium ion import across plasma membrane"/>
    <property type="evidence" value="ECO:0007669"/>
    <property type="project" value="TreeGrafter"/>
</dbReference>
<evidence type="ECO:0000256" key="9">
    <source>
        <dbReference type="ARBA" id="ARBA00023065"/>
    </source>
</evidence>
<feature type="transmembrane region" description="Helical" evidence="13">
    <location>
        <begin position="630"/>
        <end position="652"/>
    </location>
</feature>
<dbReference type="Gene3D" id="1.20.120.350">
    <property type="entry name" value="Voltage-gated potassium channels. Chain C"/>
    <property type="match status" value="2"/>
</dbReference>
<organism evidence="15 16">
    <name type="scientific">Piromyces finnis</name>
    <dbReference type="NCBI Taxonomy" id="1754191"/>
    <lineage>
        <taxon>Eukaryota</taxon>
        <taxon>Fungi</taxon>
        <taxon>Fungi incertae sedis</taxon>
        <taxon>Chytridiomycota</taxon>
        <taxon>Chytridiomycota incertae sedis</taxon>
        <taxon>Neocallimastigomycetes</taxon>
        <taxon>Neocallimastigales</taxon>
        <taxon>Neocallimastigaceae</taxon>
        <taxon>Piromyces</taxon>
    </lineage>
</organism>
<keyword evidence="6" id="KW-0106">Calcium</keyword>
<sequence>MNNDTWDMIMLFIIIADTISTCLITKDTTVEMRKTISKISDICTIIFTVELICKLIMLNPKGYVKQTFFNVMDGTFTILSFLDQFVIPSEQGFFIFRILRSLRVLRVSKYSKQFQYLFEVIKDSSLHLLSLIIIWLMSVIIFATFGFQLFAGSMNDFEEGVPDENFDNIGNSILSVIQLFTMENWNNIEVSVVHAKGIIYVLIPIIIAIIGSFFLSNILVAIIIGAFQDKITDDQKSTDKSKVPIQTLKFLKSTLGGFIDVSKEGTSNFSFSSRKKVENRKSEIDCGEVDKSLSLTDTPKYKEPRELMTKQSSVLSENLRIIENEISKSQNLGSDNKIDQLNSERRKIMENLSKEGGIKGLYYKYRLSKIVKIFQKMTDNVIYNIVITLIIIFSCVILYYDIPRREVNKDKVVVIPYSENTENIIYKLNVAFGIFFIFEFIFQAIAQGLIVDSNAYLRDPLNWIDLFVIIISIVGLFEFAENLLILRVFRLLRIVKLIKLSRELRIVTLAIWKTIPSLMTAIIPFMFYLLIVSVIGLSLYTGNGYTCNDPNPNIISKNDCNGVFYSSDWDREMDRSMWGYFVGYDNFFDSLQTSFVLSNQEGWPDIMYYFMGFNSTNEIREPGINKWVSIYYILSIIVGSWIFLAVVTGIAYDSIKRNSDILKGINDLNTNQKRIHEYVSLLITKKPQKQMPSSHNKLHIESKIQNVSEYVFLVVYTIEVVFLIYSYGPKYFFNDNWRNLCLIIVVTSFLNIIFNDSHFNSSIFAIIRLIRIFRLIKFARGIRALIQVIATKYKQLLNIFILMLIVMITYAFLGCYYFGDINFENTDILNKHLNFSTFPKSLLSVFIFTTGENWPIAMADCVGRTLRFCTGGDKENCGNLFSPFYFISLQIIINWILLNSFIAIIVDSFVMFLQEHDEINRMELIKKSFSDSWNNLDVGRKGFLQFKDFVKMYEEMKVPKDFEWSSRKLKFFKTKPPISYLFKNLKVYYNYCTYTDALFCITSFWVNDDLPLNVRNTLWEYNGWNKIIKKKLFIQGEKVTFSNKNGAIPLKEISFGAVYGIYLLQKRYKKTKSIDMLSNKGMKNCITNKDNFSKEDITEGGKCRSVKSAIIDEDEFDINNNKGNNINSNDIINYNNNENNGSVETVGSGDEYFDALSKSNINISKNRESLNVKDIKANNIRVNSSNENPKIENINN</sequence>
<dbReference type="AlphaFoldDB" id="A0A1Y1V1T0"/>
<evidence type="ECO:0000256" key="4">
    <source>
        <dbReference type="ARBA" id="ARBA00022673"/>
    </source>
</evidence>
<keyword evidence="12" id="KW-0407">Ion channel</keyword>
<keyword evidence="8 13" id="KW-1133">Transmembrane helix</keyword>
<dbReference type="EMBL" id="MCFH01000041">
    <property type="protein sequence ID" value="ORX45220.1"/>
    <property type="molecule type" value="Genomic_DNA"/>
</dbReference>
<evidence type="ECO:0000256" key="1">
    <source>
        <dbReference type="ARBA" id="ARBA00004141"/>
    </source>
</evidence>
<dbReference type="InterPro" id="IPR005821">
    <property type="entry name" value="Ion_trans_dom"/>
</dbReference>
<evidence type="ECO:0000256" key="7">
    <source>
        <dbReference type="ARBA" id="ARBA00022882"/>
    </source>
</evidence>
<feature type="transmembrane region" description="Helical" evidence="13">
    <location>
        <begin position="381"/>
        <end position="403"/>
    </location>
</feature>
<keyword evidence="3" id="KW-0109">Calcium transport</keyword>
<evidence type="ECO:0000313" key="16">
    <source>
        <dbReference type="Proteomes" id="UP000193719"/>
    </source>
</evidence>
<evidence type="ECO:0000313" key="15">
    <source>
        <dbReference type="EMBL" id="ORX45220.1"/>
    </source>
</evidence>
<feature type="domain" description="Ion transport" evidence="14">
    <location>
        <begin position="382"/>
        <end position="656"/>
    </location>
</feature>
<feature type="domain" description="Ion transport" evidence="14">
    <location>
        <begin position="5"/>
        <end position="229"/>
    </location>
</feature>
<feature type="transmembrane region" description="Helical" evidence="13">
    <location>
        <begin position="707"/>
        <end position="725"/>
    </location>
</feature>
<dbReference type="Proteomes" id="UP000193719">
    <property type="component" value="Unassembled WGS sequence"/>
</dbReference>